<evidence type="ECO:0000313" key="5">
    <source>
        <dbReference type="EMBL" id="MDW5596213.1"/>
    </source>
</evidence>
<evidence type="ECO:0000259" key="4">
    <source>
        <dbReference type="PROSITE" id="PS50043"/>
    </source>
</evidence>
<dbReference type="EMBL" id="JAWSTH010000050">
    <property type="protein sequence ID" value="MDW5596213.1"/>
    <property type="molecule type" value="Genomic_DNA"/>
</dbReference>
<dbReference type="CDD" id="cd06170">
    <property type="entry name" value="LuxR_C_like"/>
    <property type="match status" value="1"/>
</dbReference>
<dbReference type="PROSITE" id="PS00622">
    <property type="entry name" value="HTH_LUXR_1"/>
    <property type="match status" value="1"/>
</dbReference>
<keyword evidence="2" id="KW-0238">DNA-binding</keyword>
<reference evidence="6" key="1">
    <citation type="submission" date="2023-07" db="EMBL/GenBank/DDBJ databases">
        <title>Conexibacter stalactiti sp. nov., isolated from stalactites in a lava cave and emended description of the genus Conexibacter.</title>
        <authorList>
            <person name="Lee S.D."/>
        </authorList>
    </citation>
    <scope>NUCLEOTIDE SEQUENCE [LARGE SCALE GENOMIC DNA]</scope>
    <source>
        <strain evidence="6">KCTC 39840</strain>
    </source>
</reference>
<sequence>RRALHVLERLGAEPWARRARSELRATGGRAAEPAAATPVEELTPHELQVALLVAGGRTNREVGAALFLSAKTIEHHLSAIYRKLGLRSRTQLAAMLADETGEQSAAGLALPR</sequence>
<dbReference type="Gene3D" id="1.10.10.10">
    <property type="entry name" value="Winged helix-like DNA-binding domain superfamily/Winged helix DNA-binding domain"/>
    <property type="match status" value="1"/>
</dbReference>
<feature type="non-terminal residue" evidence="5">
    <location>
        <position position="1"/>
    </location>
</feature>
<protein>
    <submittedName>
        <fullName evidence="5">Helix-turn-helix transcriptional regulator</fullName>
    </submittedName>
</protein>
<evidence type="ECO:0000313" key="6">
    <source>
        <dbReference type="Proteomes" id="UP001284601"/>
    </source>
</evidence>
<keyword evidence="3" id="KW-0804">Transcription</keyword>
<dbReference type="Pfam" id="PF00196">
    <property type="entry name" value="GerE"/>
    <property type="match status" value="1"/>
</dbReference>
<gene>
    <name evidence="5" type="ORF">R7226_17830</name>
</gene>
<dbReference type="SUPFAM" id="SSF46894">
    <property type="entry name" value="C-terminal effector domain of the bipartite response regulators"/>
    <property type="match status" value="1"/>
</dbReference>
<dbReference type="PROSITE" id="PS50043">
    <property type="entry name" value="HTH_LUXR_2"/>
    <property type="match status" value="1"/>
</dbReference>
<accession>A0ABU4HSB8</accession>
<evidence type="ECO:0000256" key="1">
    <source>
        <dbReference type="ARBA" id="ARBA00023015"/>
    </source>
</evidence>
<evidence type="ECO:0000256" key="3">
    <source>
        <dbReference type="ARBA" id="ARBA00023163"/>
    </source>
</evidence>
<keyword evidence="1" id="KW-0805">Transcription regulation</keyword>
<evidence type="ECO:0000256" key="2">
    <source>
        <dbReference type="ARBA" id="ARBA00023125"/>
    </source>
</evidence>
<feature type="domain" description="HTH luxR-type" evidence="4">
    <location>
        <begin position="35"/>
        <end position="100"/>
    </location>
</feature>
<dbReference type="PANTHER" id="PTHR44688:SF16">
    <property type="entry name" value="DNA-BINDING TRANSCRIPTIONAL ACTIVATOR DEVR_DOSR"/>
    <property type="match status" value="1"/>
</dbReference>
<dbReference type="SMART" id="SM00421">
    <property type="entry name" value="HTH_LUXR"/>
    <property type="match status" value="1"/>
</dbReference>
<dbReference type="PANTHER" id="PTHR44688">
    <property type="entry name" value="DNA-BINDING TRANSCRIPTIONAL ACTIVATOR DEVR_DOSR"/>
    <property type="match status" value="1"/>
</dbReference>
<dbReference type="Proteomes" id="UP001284601">
    <property type="component" value="Unassembled WGS sequence"/>
</dbReference>
<dbReference type="PRINTS" id="PR00038">
    <property type="entry name" value="HTHLUXR"/>
</dbReference>
<proteinExistence type="predicted"/>
<comment type="caution">
    <text evidence="5">The sequence shown here is derived from an EMBL/GenBank/DDBJ whole genome shotgun (WGS) entry which is preliminary data.</text>
</comment>
<dbReference type="InterPro" id="IPR000792">
    <property type="entry name" value="Tscrpt_reg_LuxR_C"/>
</dbReference>
<keyword evidence="6" id="KW-1185">Reference proteome</keyword>
<dbReference type="RefSeq" id="WP_318598594.1">
    <property type="nucleotide sequence ID" value="NZ_JAWSTH010000050.1"/>
</dbReference>
<name>A0ABU4HSB8_9ACTN</name>
<organism evidence="5 6">
    <name type="scientific">Conexibacter stalactiti</name>
    <dbReference type="NCBI Taxonomy" id="1940611"/>
    <lineage>
        <taxon>Bacteria</taxon>
        <taxon>Bacillati</taxon>
        <taxon>Actinomycetota</taxon>
        <taxon>Thermoleophilia</taxon>
        <taxon>Solirubrobacterales</taxon>
        <taxon>Conexibacteraceae</taxon>
        <taxon>Conexibacter</taxon>
    </lineage>
</organism>
<dbReference type="InterPro" id="IPR016032">
    <property type="entry name" value="Sig_transdc_resp-reg_C-effctor"/>
</dbReference>
<dbReference type="InterPro" id="IPR036388">
    <property type="entry name" value="WH-like_DNA-bd_sf"/>
</dbReference>